<feature type="transmembrane region" description="Helical" evidence="1">
    <location>
        <begin position="20"/>
        <end position="38"/>
    </location>
</feature>
<accession>A0A8H8Z0R3</accession>
<keyword evidence="1" id="KW-0812">Transmembrane</keyword>
<sequence>MDSGILAADIISEAVITMDTILAVVTCITLDWVWVIFIRDIMATAAPITDIPIMVTHIMVGRQHLRCRLPIFSEKK</sequence>
<proteinExistence type="predicted"/>
<gene>
    <name evidence="2" type="ORF">NMYAN_160009</name>
</gene>
<keyword evidence="1" id="KW-1133">Transmembrane helix</keyword>
<name>A0A8H8Z0R3_9PROT</name>
<reference evidence="2" key="1">
    <citation type="submission" date="2021-02" db="EMBL/GenBank/DDBJ databases">
        <authorList>
            <person name="Han P."/>
        </authorList>
    </citation>
    <scope>NUCLEOTIDE SEQUENCE</scope>
    <source>
        <strain evidence="2">Nitrosomonas nitrosa 18-3D</strain>
    </source>
</reference>
<dbReference type="AlphaFoldDB" id="A0A8H8Z0R3"/>
<evidence type="ECO:0000313" key="2">
    <source>
        <dbReference type="EMBL" id="CAE6497531.1"/>
    </source>
</evidence>
<evidence type="ECO:0000256" key="1">
    <source>
        <dbReference type="SAM" id="Phobius"/>
    </source>
</evidence>
<organism evidence="2 3">
    <name type="scientific">Nitrosomonas nitrosa</name>
    <dbReference type="NCBI Taxonomy" id="52442"/>
    <lineage>
        <taxon>Bacteria</taxon>
        <taxon>Pseudomonadati</taxon>
        <taxon>Pseudomonadota</taxon>
        <taxon>Betaproteobacteria</taxon>
        <taxon>Nitrosomonadales</taxon>
        <taxon>Nitrosomonadaceae</taxon>
        <taxon>Nitrosomonas</taxon>
    </lineage>
</organism>
<dbReference type="EMBL" id="CAJNAP010000008">
    <property type="protein sequence ID" value="CAE6497531.1"/>
    <property type="molecule type" value="Genomic_DNA"/>
</dbReference>
<comment type="caution">
    <text evidence="2">The sequence shown here is derived from an EMBL/GenBank/DDBJ whole genome shotgun (WGS) entry which is preliminary data.</text>
</comment>
<evidence type="ECO:0000313" key="3">
    <source>
        <dbReference type="Proteomes" id="UP000601736"/>
    </source>
</evidence>
<dbReference type="Proteomes" id="UP000601736">
    <property type="component" value="Unassembled WGS sequence"/>
</dbReference>
<protein>
    <submittedName>
        <fullName evidence="2">Uncharacterized protein</fullName>
    </submittedName>
</protein>
<keyword evidence="1" id="KW-0472">Membrane</keyword>